<dbReference type="InterPro" id="IPR051396">
    <property type="entry name" value="Bact_Antivir_Def_Nuclease"/>
</dbReference>
<dbReference type="Pfam" id="PF13304">
    <property type="entry name" value="AAA_21"/>
    <property type="match status" value="1"/>
</dbReference>
<evidence type="ECO:0000313" key="2">
    <source>
        <dbReference type="EMBL" id="MFD2599042.1"/>
    </source>
</evidence>
<dbReference type="Proteomes" id="UP001597393">
    <property type="component" value="Unassembled WGS sequence"/>
</dbReference>
<name>A0ABW5NLB4_9SPHI</name>
<accession>A0ABW5NLB4</accession>
<dbReference type="InterPro" id="IPR027417">
    <property type="entry name" value="P-loop_NTPase"/>
</dbReference>
<comment type="caution">
    <text evidence="2">The sequence shown here is derived from an EMBL/GenBank/DDBJ whole genome shotgun (WGS) entry which is preliminary data.</text>
</comment>
<dbReference type="SUPFAM" id="SSF52540">
    <property type="entry name" value="P-loop containing nucleoside triphosphate hydrolases"/>
    <property type="match status" value="1"/>
</dbReference>
<feature type="domain" description="ATPase AAA-type core" evidence="1">
    <location>
        <begin position="1"/>
        <end position="259"/>
    </location>
</feature>
<protein>
    <submittedName>
        <fullName evidence="2">AAA family ATPase</fullName>
    </submittedName>
</protein>
<organism evidence="2 3">
    <name type="scientific">Sphingobacterium corticis</name>
    <dbReference type="NCBI Taxonomy" id="1812823"/>
    <lineage>
        <taxon>Bacteria</taxon>
        <taxon>Pseudomonadati</taxon>
        <taxon>Bacteroidota</taxon>
        <taxon>Sphingobacteriia</taxon>
        <taxon>Sphingobacteriales</taxon>
        <taxon>Sphingobacteriaceae</taxon>
        <taxon>Sphingobacterium</taxon>
    </lineage>
</organism>
<dbReference type="EMBL" id="JBHUMA010000006">
    <property type="protein sequence ID" value="MFD2599042.1"/>
    <property type="molecule type" value="Genomic_DNA"/>
</dbReference>
<dbReference type="InterPro" id="IPR003959">
    <property type="entry name" value="ATPase_AAA_core"/>
</dbReference>
<sequence length="507" mass="58918">MVGPNGCGKSSVFEGMLFLNSSFNYLGDTGGKDHTYHSLYQTPNFNYENVSIEFDEGGFHELRQRREQFGTENTLFSFRSPYRYNSNLKVTQARSTNEIRLNRYGASSSADIDSKMEENYRRINIEFNRYIKNNPSFVTYDLAKQKIIGDLNKSLKNCLDLEIVSIRDIEDDKGTLYFRKDDHVNEFDYNVLSSGEKEVVDILLDLYLRQNDYTDTIFLIDEPELHINTSIQKKLLLEINNLIGANCQIWISTHSIGFLRALQQELKDDSQIIQFEKGINWASSTQLLVPIKKSLSKWKEIFETALDDLTGLVSPKRIIYCEGRDRPGLNGIEKGLDAKVFNNIYGEKYPDTLFISSGGNTELDQRSEIALAILTKVFSNIEILVFKDRDVSSGKHNTENDRQHYLLNNPAHYRIMKRWEIENYLYDKEVLVAYCNKFGFNFNETNYDEHVLNIYDQNLKDETGKIKKFCGITTSINTEQFKINLSECITENMKVYKELEQCIFYRK</sequence>
<evidence type="ECO:0000259" key="1">
    <source>
        <dbReference type="Pfam" id="PF13304"/>
    </source>
</evidence>
<dbReference type="PANTHER" id="PTHR43581:SF4">
    <property type="entry name" value="ATP_GTP PHOSPHATASE"/>
    <property type="match status" value="1"/>
</dbReference>
<dbReference type="RefSeq" id="WP_380869171.1">
    <property type="nucleotide sequence ID" value="NZ_JBHUMA010000006.1"/>
</dbReference>
<dbReference type="Gene3D" id="3.40.50.300">
    <property type="entry name" value="P-loop containing nucleotide triphosphate hydrolases"/>
    <property type="match status" value="1"/>
</dbReference>
<evidence type="ECO:0000313" key="3">
    <source>
        <dbReference type="Proteomes" id="UP001597393"/>
    </source>
</evidence>
<reference evidence="3" key="1">
    <citation type="journal article" date="2019" name="Int. J. Syst. Evol. Microbiol.">
        <title>The Global Catalogue of Microorganisms (GCM) 10K type strain sequencing project: providing services to taxonomists for standard genome sequencing and annotation.</title>
        <authorList>
            <consortium name="The Broad Institute Genomics Platform"/>
            <consortium name="The Broad Institute Genome Sequencing Center for Infectious Disease"/>
            <person name="Wu L."/>
            <person name="Ma J."/>
        </authorList>
    </citation>
    <scope>NUCLEOTIDE SEQUENCE [LARGE SCALE GENOMIC DNA]</scope>
    <source>
        <strain evidence="3">KCTC 42248</strain>
    </source>
</reference>
<gene>
    <name evidence="2" type="ORF">ACFSQ3_08760</name>
</gene>
<dbReference type="PANTHER" id="PTHR43581">
    <property type="entry name" value="ATP/GTP PHOSPHATASE"/>
    <property type="match status" value="1"/>
</dbReference>
<proteinExistence type="predicted"/>
<keyword evidence="3" id="KW-1185">Reference proteome</keyword>